<keyword evidence="5" id="KW-1133">Transmembrane helix</keyword>
<dbReference type="Pfam" id="PF02472">
    <property type="entry name" value="ExbD"/>
    <property type="match status" value="1"/>
</dbReference>
<dbReference type="AlphaFoldDB" id="A0A4U1C8M9"/>
<keyword evidence="3" id="KW-1003">Cell membrane</keyword>
<dbReference type="PANTHER" id="PTHR30558:SF3">
    <property type="entry name" value="BIOPOLYMER TRANSPORT PROTEIN EXBD-RELATED"/>
    <property type="match status" value="1"/>
</dbReference>
<keyword evidence="7" id="KW-0653">Protein transport</keyword>
<sequence>MPRAKVQRKSTAIDMTAMCDVSFLLLTFFILTATARQPDPLDIKIPASSVTFKVPDKDISILSIGKGKVFMEIIGQDVKKLTLEKMAEQYSLTFNDLEKKRFMIMPVVTVPIENLKQYINMSAEDRTKFEAQFNGIPVDSTVNNQLFKWIEQARYATADLHQVDMRISIKGDADEEYETVRKIVDVLQKQKINKFSLITSAKGAAK</sequence>
<evidence type="ECO:0000256" key="5">
    <source>
        <dbReference type="ARBA" id="ARBA00022989"/>
    </source>
</evidence>
<dbReference type="EMBL" id="SWBO01000003">
    <property type="protein sequence ID" value="TKC01955.1"/>
    <property type="molecule type" value="Genomic_DNA"/>
</dbReference>
<dbReference type="PANTHER" id="PTHR30558">
    <property type="entry name" value="EXBD MEMBRANE COMPONENT OF PMF-DRIVEN MACROMOLECULE IMPORT SYSTEM"/>
    <property type="match status" value="1"/>
</dbReference>
<dbReference type="RefSeq" id="WP_136875823.1">
    <property type="nucleotide sequence ID" value="NZ_SWBO01000003.1"/>
</dbReference>
<evidence type="ECO:0000256" key="3">
    <source>
        <dbReference type="ARBA" id="ARBA00022475"/>
    </source>
</evidence>
<dbReference type="GO" id="GO:0015031">
    <property type="term" value="P:protein transport"/>
    <property type="evidence" value="ECO:0007669"/>
    <property type="project" value="UniProtKB-KW"/>
</dbReference>
<name>A0A4U1C8M9_9SPHI</name>
<comment type="caution">
    <text evidence="8">The sequence shown here is derived from an EMBL/GenBank/DDBJ whole genome shotgun (WGS) entry which is preliminary data.</text>
</comment>
<proteinExistence type="inferred from homology"/>
<evidence type="ECO:0000256" key="4">
    <source>
        <dbReference type="ARBA" id="ARBA00022692"/>
    </source>
</evidence>
<gene>
    <name evidence="8" type="ORF">FA045_06825</name>
</gene>
<dbReference type="InterPro" id="IPR003400">
    <property type="entry name" value="ExbD"/>
</dbReference>
<accession>A0A4U1C8M9</accession>
<evidence type="ECO:0000256" key="6">
    <source>
        <dbReference type="ARBA" id="ARBA00023136"/>
    </source>
</evidence>
<evidence type="ECO:0000313" key="8">
    <source>
        <dbReference type="EMBL" id="TKC01955.1"/>
    </source>
</evidence>
<dbReference type="GO" id="GO:0005886">
    <property type="term" value="C:plasma membrane"/>
    <property type="evidence" value="ECO:0007669"/>
    <property type="project" value="UniProtKB-SubCell"/>
</dbReference>
<comment type="subcellular location">
    <subcellularLocation>
        <location evidence="1">Cell membrane</location>
        <topology evidence="1">Single-pass membrane protein</topology>
    </subcellularLocation>
    <subcellularLocation>
        <location evidence="7">Cell membrane</location>
        <topology evidence="7">Single-pass type II membrane protein</topology>
    </subcellularLocation>
</comment>
<reference evidence="8 9" key="1">
    <citation type="submission" date="2019-04" db="EMBL/GenBank/DDBJ databases">
        <title>Pedobacter sp. AR-2-6 sp. nov., isolated from Arctic soil.</title>
        <authorList>
            <person name="Dahal R.H."/>
            <person name="Kim D.-U."/>
        </authorList>
    </citation>
    <scope>NUCLEOTIDE SEQUENCE [LARGE SCALE GENOMIC DNA]</scope>
    <source>
        <strain evidence="8 9">AR-2-6</strain>
    </source>
</reference>
<protein>
    <submittedName>
        <fullName evidence="8">Biopolymer transporter ExbD</fullName>
    </submittedName>
</protein>
<evidence type="ECO:0000256" key="1">
    <source>
        <dbReference type="ARBA" id="ARBA00004162"/>
    </source>
</evidence>
<dbReference type="Proteomes" id="UP000310477">
    <property type="component" value="Unassembled WGS sequence"/>
</dbReference>
<evidence type="ECO:0000256" key="2">
    <source>
        <dbReference type="ARBA" id="ARBA00005811"/>
    </source>
</evidence>
<keyword evidence="6" id="KW-0472">Membrane</keyword>
<dbReference type="OrthoDB" id="9793581at2"/>
<evidence type="ECO:0000313" key="9">
    <source>
        <dbReference type="Proteomes" id="UP000310477"/>
    </source>
</evidence>
<comment type="similarity">
    <text evidence="2 7">Belongs to the ExbD/TolR family.</text>
</comment>
<keyword evidence="9" id="KW-1185">Reference proteome</keyword>
<keyword evidence="7" id="KW-0813">Transport</keyword>
<evidence type="ECO:0000256" key="7">
    <source>
        <dbReference type="RuleBase" id="RU003879"/>
    </source>
</evidence>
<dbReference type="GO" id="GO:0022857">
    <property type="term" value="F:transmembrane transporter activity"/>
    <property type="evidence" value="ECO:0007669"/>
    <property type="project" value="InterPro"/>
</dbReference>
<keyword evidence="4 7" id="KW-0812">Transmembrane</keyword>
<organism evidence="8 9">
    <name type="scientific">Pedobacter cryotolerans</name>
    <dbReference type="NCBI Taxonomy" id="2571270"/>
    <lineage>
        <taxon>Bacteria</taxon>
        <taxon>Pseudomonadati</taxon>
        <taxon>Bacteroidota</taxon>
        <taxon>Sphingobacteriia</taxon>
        <taxon>Sphingobacteriales</taxon>
        <taxon>Sphingobacteriaceae</taxon>
        <taxon>Pedobacter</taxon>
    </lineage>
</organism>